<accession>A0A378I023</accession>
<evidence type="ECO:0000313" key="2">
    <source>
        <dbReference type="Proteomes" id="UP000254968"/>
    </source>
</evidence>
<keyword evidence="2" id="KW-1185">Reference proteome</keyword>
<dbReference type="RefSeq" id="WP_115301873.1">
    <property type="nucleotide sequence ID" value="NZ_CAAAHO010000008.1"/>
</dbReference>
<dbReference type="Proteomes" id="UP000254968">
    <property type="component" value="Unassembled WGS sequence"/>
</dbReference>
<dbReference type="OrthoDB" id="5653053at2"/>
<reference evidence="1 2" key="1">
    <citation type="submission" date="2018-06" db="EMBL/GenBank/DDBJ databases">
        <authorList>
            <consortium name="Pathogen Informatics"/>
            <person name="Doyle S."/>
        </authorList>
    </citation>
    <scope>NUCLEOTIDE SEQUENCE [LARGE SCALE GENOMIC DNA]</scope>
    <source>
        <strain evidence="1 2">NCTC13315</strain>
    </source>
</reference>
<organism evidence="1 2">
    <name type="scientific">Legionella beliardensis</name>
    <dbReference type="NCBI Taxonomy" id="91822"/>
    <lineage>
        <taxon>Bacteria</taxon>
        <taxon>Pseudomonadati</taxon>
        <taxon>Pseudomonadota</taxon>
        <taxon>Gammaproteobacteria</taxon>
        <taxon>Legionellales</taxon>
        <taxon>Legionellaceae</taxon>
        <taxon>Legionella</taxon>
    </lineage>
</organism>
<proteinExistence type="predicted"/>
<evidence type="ECO:0000313" key="1">
    <source>
        <dbReference type="EMBL" id="STX28101.1"/>
    </source>
</evidence>
<gene>
    <name evidence="1" type="ORF">NCTC13315_00625</name>
</gene>
<dbReference type="AlphaFoldDB" id="A0A378I023"/>
<protein>
    <submittedName>
        <fullName evidence="1">Uncharacterized protein</fullName>
    </submittedName>
</protein>
<name>A0A378I023_9GAMM</name>
<sequence length="680" mass="77387">MPTNAHYFSSLAPNPSNDSSYTLIFDYLGHINFYSLNVLQQINYQGVNQPINDITNACILYAIAQKVDKEVGAADFCTWEAVKDVLMANMNAAIMNREEVALEIFTSWQAFSQIVNTKGKPETDKNRLQPIPNFPKQINSIIGTLLNEPLKKINSKQAINPKDLIPLSLTLECITRNMAGAPFCLLLSEKNILFKLSRQMDAFLVSKLEEIQASSLSLQEKLQKKGEIQTSFLPLQEKLQKDLVSQTGIWLTSLINFFDYELKGSTITTFKSKIAELSKAINNLLSDEFSTLTGDDVIKQYIENLTRTMQLERMIVNSFIKRDNEIPNQLIFQQATHFALRKAALNYDIALDPKVIFKFKPSYYDYNYFNLALGQLTNTIGITKHCINIFGYVLAQLAEINQFPTFCKIYENKTTHPNHLVSPTTHLFIELDLTLDNLIALVDNLNTRYGDKTASIAQSENPFQNPRIKVDLPTLIEQILPDWHVCLINTLLAKNRIKEAYQNLSYYQNISLDYLLLLFQSQCTPLKKPFTPFIFVEILLTAFNIEEKPTYTHFFQSENRMDALFDIDIYLNISTAAANRLVSRINTAFPQAYATLQHTDIDNGSKIISQHISLDKQLFLDIEFQKHLSNTIRLEAKRAIQATSLKKVSNTLYSFHSPSIPAEEPKNADEPSNSNCCIIS</sequence>
<dbReference type="EMBL" id="UGNV01000001">
    <property type="protein sequence ID" value="STX28101.1"/>
    <property type="molecule type" value="Genomic_DNA"/>
</dbReference>